<evidence type="ECO:0000256" key="1">
    <source>
        <dbReference type="SAM" id="MobiDB-lite"/>
    </source>
</evidence>
<reference evidence="3" key="1">
    <citation type="submission" date="2021-01" db="EMBL/GenBank/DDBJ databases">
        <authorList>
            <person name="Corre E."/>
            <person name="Pelletier E."/>
            <person name="Niang G."/>
            <person name="Scheremetjew M."/>
            <person name="Finn R."/>
            <person name="Kale V."/>
            <person name="Holt S."/>
            <person name="Cochrane G."/>
            <person name="Meng A."/>
            <person name="Brown T."/>
            <person name="Cohen L."/>
        </authorList>
    </citation>
    <scope>NUCLEOTIDE SEQUENCE</scope>
    <source>
        <strain evidence="3">308</strain>
    </source>
</reference>
<keyword evidence="2" id="KW-0472">Membrane</keyword>
<feature type="compositionally biased region" description="Polar residues" evidence="1">
    <location>
        <begin position="72"/>
        <end position="86"/>
    </location>
</feature>
<keyword evidence="2" id="KW-1133">Transmembrane helix</keyword>
<feature type="region of interest" description="Disordered" evidence="1">
    <location>
        <begin position="148"/>
        <end position="172"/>
    </location>
</feature>
<accession>A0A7S1FX45</accession>
<keyword evidence="2" id="KW-0812">Transmembrane</keyword>
<dbReference type="EMBL" id="HBFR01027382">
    <property type="protein sequence ID" value="CAD8892576.1"/>
    <property type="molecule type" value="Transcribed_RNA"/>
</dbReference>
<feature type="transmembrane region" description="Helical" evidence="2">
    <location>
        <begin position="189"/>
        <end position="209"/>
    </location>
</feature>
<proteinExistence type="predicted"/>
<feature type="compositionally biased region" description="Low complexity" evidence="1">
    <location>
        <begin position="163"/>
        <end position="172"/>
    </location>
</feature>
<gene>
    <name evidence="3" type="ORF">CHYS00102_LOCUS19784</name>
</gene>
<evidence type="ECO:0000256" key="2">
    <source>
        <dbReference type="SAM" id="Phobius"/>
    </source>
</evidence>
<protein>
    <submittedName>
        <fullName evidence="3">Uncharacterized protein</fullName>
    </submittedName>
</protein>
<name>A0A7S1FX45_9STRA</name>
<organism evidence="3">
    <name type="scientific">Corethron hystrix</name>
    <dbReference type="NCBI Taxonomy" id="216773"/>
    <lineage>
        <taxon>Eukaryota</taxon>
        <taxon>Sar</taxon>
        <taxon>Stramenopiles</taxon>
        <taxon>Ochrophyta</taxon>
        <taxon>Bacillariophyta</taxon>
        <taxon>Coscinodiscophyceae</taxon>
        <taxon>Corethrophycidae</taxon>
        <taxon>Corethrales</taxon>
        <taxon>Corethraceae</taxon>
        <taxon>Corethron</taxon>
    </lineage>
</organism>
<evidence type="ECO:0000313" key="3">
    <source>
        <dbReference type="EMBL" id="CAD8892576.1"/>
    </source>
</evidence>
<feature type="compositionally biased region" description="Basic and acidic residues" evidence="1">
    <location>
        <begin position="149"/>
        <end position="161"/>
    </location>
</feature>
<feature type="region of interest" description="Disordered" evidence="1">
    <location>
        <begin position="1"/>
        <end position="33"/>
    </location>
</feature>
<dbReference type="AlphaFoldDB" id="A0A7S1FX45"/>
<sequence length="478" mass="54512">MLEKVSHHCPKSCGSCVDNSSDSNEPEYSGKNNGAQLFEKKNIEMSSDENKSEILFFQNNSEIYVDHEINTTSDRNSYSDQKNTGIPSIRSENNRERKEGKDLNDIVKLILSENETSFDEEGTELTVTPMNHTSAQFDDVSFNSTLSENEDKSKFHVHEKQNSSSPISSKSLDVSRSIEKVPENMSIHLVAYPVVTFFAIVCMMLAFIFHRKNKKKKISEPETYKAEQNIRTTEQLYRTVEFLEMYSRDGIRNNLDGDEISTSTNSTKSARSCQDENVEIQEVFSHNDPGEEFGIQNEEIDKIPKKKSQKKVRFDVSVLDQGENLAENSNFPRRVKFKDYLEEVLEEDQRYKIVTLDSDSNFVTESTLDTTSTQDTSTFTLESEISSNTKGHLFPKGVPKPNVLQENFEPSNNERNQARKKMIQKRRYHQGSESDEEDTIIISNVDHVNGNVKANIGCNKPLFPTQMNVSSNHSGFFT</sequence>
<feature type="region of interest" description="Disordered" evidence="1">
    <location>
        <begin position="72"/>
        <end position="100"/>
    </location>
</feature>